<evidence type="ECO:0000256" key="1">
    <source>
        <dbReference type="SAM" id="SignalP"/>
    </source>
</evidence>
<feature type="chain" id="PRO_5004113952" description="Protease complex subunit PrcB family protein" evidence="1">
    <location>
        <begin position="25"/>
        <end position="150"/>
    </location>
</feature>
<organism evidence="2 3">
    <name type="scientific">Psychroflexus gondwanensis ACAM 44</name>
    <dbReference type="NCBI Taxonomy" id="1189619"/>
    <lineage>
        <taxon>Bacteria</taxon>
        <taxon>Pseudomonadati</taxon>
        <taxon>Bacteroidota</taxon>
        <taxon>Flavobacteriia</taxon>
        <taxon>Flavobacteriales</taxon>
        <taxon>Flavobacteriaceae</taxon>
        <taxon>Psychroflexus</taxon>
    </lineage>
</organism>
<proteinExistence type="predicted"/>
<comment type="caution">
    <text evidence="2">The sequence shown here is derived from an EMBL/GenBank/DDBJ whole genome shotgun (WGS) entry which is preliminary data.</text>
</comment>
<keyword evidence="1" id="KW-0732">Signal</keyword>
<dbReference type="PROSITE" id="PS51257">
    <property type="entry name" value="PROKAR_LIPOPROTEIN"/>
    <property type="match status" value="1"/>
</dbReference>
<evidence type="ECO:0008006" key="4">
    <source>
        <dbReference type="Google" id="ProtNLM"/>
    </source>
</evidence>
<gene>
    <name evidence="2" type="ORF">pgond44_14828</name>
</gene>
<dbReference type="Proteomes" id="UP000012317">
    <property type="component" value="Unassembled WGS sequence"/>
</dbReference>
<evidence type="ECO:0000313" key="2">
    <source>
        <dbReference type="EMBL" id="EMY79859.1"/>
    </source>
</evidence>
<dbReference type="AlphaFoldDB" id="N1WRU7"/>
<evidence type="ECO:0000313" key="3">
    <source>
        <dbReference type="Proteomes" id="UP000012317"/>
    </source>
</evidence>
<feature type="signal peptide" evidence="1">
    <location>
        <begin position="1"/>
        <end position="24"/>
    </location>
</feature>
<accession>N1WRU7</accession>
<dbReference type="eggNOG" id="ENOG5032TQP">
    <property type="taxonomic scope" value="Bacteria"/>
</dbReference>
<sequence length="150" mass="16808">MRTRILLFLLGMGLLISCNNDDNADYQSTEINFTEIGKGALFGNGQEGISQSNLTISNTTEWQNLLTQLNSVHNTTDNFIETDINFNEFTVFAIFLEVKGQGWEIGTESVIENENNISVTTVENEGINLVMTQPFSIIKIQKTEKPIILE</sequence>
<keyword evidence="3" id="KW-1185">Reference proteome</keyword>
<name>N1WRU7_9FLAO</name>
<protein>
    <recommendedName>
        <fullName evidence="4">Protease complex subunit PrcB family protein</fullName>
    </recommendedName>
</protein>
<reference evidence="2 3" key="1">
    <citation type="journal article" date="2014" name="Genome Biol. Evol.">
        <title>Extensive gene acquisition in the extremely psychrophilic bacterial species Psychroflexus torquis and the link to sea-ice ecosystem specialism.</title>
        <authorList>
            <person name="Feng S."/>
            <person name="Powell S.M."/>
            <person name="Wilson R."/>
            <person name="Bowman J.P."/>
        </authorList>
    </citation>
    <scope>NUCLEOTIDE SEQUENCE [LARGE SCALE GENOMIC DNA]</scope>
    <source>
        <strain evidence="2 3">ACAM 44</strain>
    </source>
</reference>
<dbReference type="RefSeq" id="WP_003445785.1">
    <property type="nucleotide sequence ID" value="NZ_APLF01000036.1"/>
</dbReference>
<dbReference type="EMBL" id="APLF01000036">
    <property type="protein sequence ID" value="EMY79859.1"/>
    <property type="molecule type" value="Genomic_DNA"/>
</dbReference>